<feature type="compositionally biased region" description="Acidic residues" evidence="1">
    <location>
        <begin position="122"/>
        <end position="135"/>
    </location>
</feature>
<dbReference type="OrthoDB" id="3266957at2759"/>
<proteinExistence type="predicted"/>
<dbReference type="EMBL" id="KZ857459">
    <property type="protein sequence ID" value="RDX43778.1"/>
    <property type="molecule type" value="Genomic_DNA"/>
</dbReference>
<feature type="region of interest" description="Disordered" evidence="1">
    <location>
        <begin position="80"/>
        <end position="135"/>
    </location>
</feature>
<dbReference type="STRING" id="139420.A0A371CU02"/>
<protein>
    <submittedName>
        <fullName evidence="2">Uncharacterized protein</fullName>
    </submittedName>
</protein>
<evidence type="ECO:0000313" key="2">
    <source>
        <dbReference type="EMBL" id="RDX43778.1"/>
    </source>
</evidence>
<reference evidence="2 3" key="1">
    <citation type="journal article" date="2018" name="Biotechnol. Biofuels">
        <title>Integrative visual omics of the white-rot fungus Polyporus brumalis exposes the biotechnological potential of its oxidative enzymes for delignifying raw plant biomass.</title>
        <authorList>
            <person name="Miyauchi S."/>
            <person name="Rancon A."/>
            <person name="Drula E."/>
            <person name="Hage H."/>
            <person name="Chaduli D."/>
            <person name="Favel A."/>
            <person name="Grisel S."/>
            <person name="Henrissat B."/>
            <person name="Herpoel-Gimbert I."/>
            <person name="Ruiz-Duenas F.J."/>
            <person name="Chevret D."/>
            <person name="Hainaut M."/>
            <person name="Lin J."/>
            <person name="Wang M."/>
            <person name="Pangilinan J."/>
            <person name="Lipzen A."/>
            <person name="Lesage-Meessen L."/>
            <person name="Navarro D."/>
            <person name="Riley R."/>
            <person name="Grigoriev I.V."/>
            <person name="Zhou S."/>
            <person name="Raouche S."/>
            <person name="Rosso M.N."/>
        </authorList>
    </citation>
    <scope>NUCLEOTIDE SEQUENCE [LARGE SCALE GENOMIC DNA]</scope>
    <source>
        <strain evidence="2 3">BRFM 1820</strain>
    </source>
</reference>
<dbReference type="Proteomes" id="UP000256964">
    <property type="component" value="Unassembled WGS sequence"/>
</dbReference>
<name>A0A371CU02_9APHY</name>
<keyword evidence="3" id="KW-1185">Reference proteome</keyword>
<evidence type="ECO:0000256" key="1">
    <source>
        <dbReference type="SAM" id="MobiDB-lite"/>
    </source>
</evidence>
<sequence length="135" mass="15251">MGLSDKPQKYKAIRDCVRELVRGAMIDYNVHWNQQPKRKIVSIFDVARQRHPYLKRFAHDWATEDIAKAHIRRVRYWRNRQKKEAEADGDDEDGSSGSGGSAPGSDNEGSNGASRGAKDGTDDVPEDDEDDNDHP</sequence>
<accession>A0A371CU02</accession>
<evidence type="ECO:0000313" key="3">
    <source>
        <dbReference type="Proteomes" id="UP000256964"/>
    </source>
</evidence>
<organism evidence="2 3">
    <name type="scientific">Lentinus brumalis</name>
    <dbReference type="NCBI Taxonomy" id="2498619"/>
    <lineage>
        <taxon>Eukaryota</taxon>
        <taxon>Fungi</taxon>
        <taxon>Dikarya</taxon>
        <taxon>Basidiomycota</taxon>
        <taxon>Agaricomycotina</taxon>
        <taxon>Agaricomycetes</taxon>
        <taxon>Polyporales</taxon>
        <taxon>Polyporaceae</taxon>
        <taxon>Lentinus</taxon>
    </lineage>
</organism>
<dbReference type="AlphaFoldDB" id="A0A371CU02"/>
<gene>
    <name evidence="2" type="ORF">OH76DRAFT_1409733</name>
</gene>